<dbReference type="InterPro" id="IPR033133">
    <property type="entry name" value="PUM-HD"/>
</dbReference>
<protein>
    <recommendedName>
        <fullName evidence="3">PUM-HD domain-containing protein</fullName>
    </recommendedName>
</protein>
<dbReference type="SMART" id="SM00025">
    <property type="entry name" value="Pumilio"/>
    <property type="match status" value="3"/>
</dbReference>
<evidence type="ECO:0000259" key="3">
    <source>
        <dbReference type="PROSITE" id="PS50303"/>
    </source>
</evidence>
<organism evidence="4 5">
    <name type="scientific">Polarella glacialis</name>
    <name type="common">Dinoflagellate</name>
    <dbReference type="NCBI Taxonomy" id="89957"/>
    <lineage>
        <taxon>Eukaryota</taxon>
        <taxon>Sar</taxon>
        <taxon>Alveolata</taxon>
        <taxon>Dinophyceae</taxon>
        <taxon>Suessiales</taxon>
        <taxon>Suessiaceae</taxon>
        <taxon>Polarella</taxon>
    </lineage>
</organism>
<dbReference type="PROSITE" id="PS50302">
    <property type="entry name" value="PUM"/>
    <property type="match status" value="2"/>
</dbReference>
<reference evidence="4" key="1">
    <citation type="submission" date="2021-02" db="EMBL/GenBank/DDBJ databases">
        <authorList>
            <person name="Dougan E. K."/>
            <person name="Rhodes N."/>
            <person name="Thang M."/>
            <person name="Chan C."/>
        </authorList>
    </citation>
    <scope>NUCLEOTIDE SEQUENCE</scope>
</reference>
<dbReference type="SUPFAM" id="SSF48371">
    <property type="entry name" value="ARM repeat"/>
    <property type="match status" value="1"/>
</dbReference>
<dbReference type="InterPro" id="IPR011989">
    <property type="entry name" value="ARM-like"/>
</dbReference>
<dbReference type="Gene3D" id="1.25.10.10">
    <property type="entry name" value="Leucine-rich Repeat Variant"/>
    <property type="match status" value="1"/>
</dbReference>
<gene>
    <name evidence="4" type="ORF">PGLA2088_LOCUS33239</name>
</gene>
<dbReference type="PANTHER" id="PTHR12537">
    <property type="entry name" value="RNA BINDING PROTEIN PUMILIO-RELATED"/>
    <property type="match status" value="1"/>
</dbReference>
<feature type="repeat" description="Pumilio" evidence="2">
    <location>
        <begin position="13"/>
        <end position="50"/>
    </location>
</feature>
<evidence type="ECO:0000313" key="5">
    <source>
        <dbReference type="Proteomes" id="UP000626109"/>
    </source>
</evidence>
<keyword evidence="1" id="KW-0677">Repeat</keyword>
<evidence type="ECO:0000256" key="1">
    <source>
        <dbReference type="ARBA" id="ARBA00022737"/>
    </source>
</evidence>
<dbReference type="GO" id="GO:0010608">
    <property type="term" value="P:post-transcriptional regulation of gene expression"/>
    <property type="evidence" value="ECO:0007669"/>
    <property type="project" value="TreeGrafter"/>
</dbReference>
<dbReference type="Pfam" id="PF00806">
    <property type="entry name" value="PUF"/>
    <property type="match status" value="3"/>
</dbReference>
<comment type="caution">
    <text evidence="4">The sequence shown here is derived from an EMBL/GenBank/DDBJ whole genome shotgun (WGS) entry which is preliminary data.</text>
</comment>
<dbReference type="InterPro" id="IPR001313">
    <property type="entry name" value="Pumilio_RNA-bd_rpt"/>
</dbReference>
<dbReference type="EMBL" id="CAJNNW010030805">
    <property type="protein sequence ID" value="CAE8704551.1"/>
    <property type="molecule type" value="Genomic_DNA"/>
</dbReference>
<feature type="repeat" description="Pumilio" evidence="2">
    <location>
        <begin position="51"/>
        <end position="86"/>
    </location>
</feature>
<dbReference type="AlphaFoldDB" id="A0A813KP25"/>
<dbReference type="PROSITE" id="PS50303">
    <property type="entry name" value="PUM_HD"/>
    <property type="match status" value="1"/>
</dbReference>
<name>A0A813KP25_POLGL</name>
<evidence type="ECO:0000313" key="4">
    <source>
        <dbReference type="EMBL" id="CAE8704551.1"/>
    </source>
</evidence>
<evidence type="ECO:0000256" key="2">
    <source>
        <dbReference type="PROSITE-ProRule" id="PRU00317"/>
    </source>
</evidence>
<dbReference type="InterPro" id="IPR016024">
    <property type="entry name" value="ARM-type_fold"/>
</dbReference>
<dbReference type="GO" id="GO:0005737">
    <property type="term" value="C:cytoplasm"/>
    <property type="evidence" value="ECO:0007669"/>
    <property type="project" value="TreeGrafter"/>
</dbReference>
<feature type="domain" description="PUM-HD" evidence="3">
    <location>
        <begin position="1"/>
        <end position="125"/>
    </location>
</feature>
<sequence length="125" mass="14007">MLRPEAFQFVIDELLQCGFPLKAARHRYGCRILQRLVESCPRRQIADLIDALIREAPSFACHPYGNYVIQHILKYGSDGQRGALCRCFCDNLRDLSANRFGSTVLKSVAQFCTPTDQDSLATGAP</sequence>
<dbReference type="Proteomes" id="UP000626109">
    <property type="component" value="Unassembled WGS sequence"/>
</dbReference>
<accession>A0A813KP25</accession>
<dbReference type="GO" id="GO:0003729">
    <property type="term" value="F:mRNA binding"/>
    <property type="evidence" value="ECO:0007669"/>
    <property type="project" value="TreeGrafter"/>
</dbReference>
<proteinExistence type="predicted"/>